<keyword evidence="2" id="KW-1185">Reference proteome</keyword>
<evidence type="ECO:0000313" key="1">
    <source>
        <dbReference type="EMBL" id="OBZ81043.1"/>
    </source>
</evidence>
<accession>A0A1C7MW49</accession>
<dbReference type="InParanoid" id="A0A1C7MW49"/>
<dbReference type="EMBL" id="LUGH01001504">
    <property type="protein sequence ID" value="OBZ81043.1"/>
    <property type="molecule type" value="Genomic_DNA"/>
</dbReference>
<proteinExistence type="predicted"/>
<dbReference type="AlphaFoldDB" id="A0A1C7MW49"/>
<reference evidence="1 2" key="1">
    <citation type="submission" date="2016-03" db="EMBL/GenBank/DDBJ databases">
        <title>Choanephora cucurbitarum.</title>
        <authorList>
            <person name="Min B."/>
            <person name="Park H."/>
            <person name="Park J.-H."/>
            <person name="Shin H.-D."/>
            <person name="Choi I.-G."/>
        </authorList>
    </citation>
    <scope>NUCLEOTIDE SEQUENCE [LARGE SCALE GENOMIC DNA]</scope>
    <source>
        <strain evidence="1 2">KUS-F28377</strain>
    </source>
</reference>
<evidence type="ECO:0000313" key="2">
    <source>
        <dbReference type="Proteomes" id="UP000093000"/>
    </source>
</evidence>
<organism evidence="1 2">
    <name type="scientific">Choanephora cucurbitarum</name>
    <dbReference type="NCBI Taxonomy" id="101091"/>
    <lineage>
        <taxon>Eukaryota</taxon>
        <taxon>Fungi</taxon>
        <taxon>Fungi incertae sedis</taxon>
        <taxon>Mucoromycota</taxon>
        <taxon>Mucoromycotina</taxon>
        <taxon>Mucoromycetes</taxon>
        <taxon>Mucorales</taxon>
        <taxon>Mucorineae</taxon>
        <taxon>Choanephoraceae</taxon>
        <taxon>Choanephoroideae</taxon>
        <taxon>Choanephora</taxon>
    </lineage>
</organism>
<dbReference type="Proteomes" id="UP000093000">
    <property type="component" value="Unassembled WGS sequence"/>
</dbReference>
<sequence length="56" mass="6272">MTSPSNNRNQTRQPYASISAIRSNQQHFDLLSTAPTDYAQAINQHYGYTQDVEAAV</sequence>
<protein>
    <submittedName>
        <fullName evidence="1">Uncharacterized protein</fullName>
    </submittedName>
</protein>
<comment type="caution">
    <text evidence="1">The sequence shown here is derived from an EMBL/GenBank/DDBJ whole genome shotgun (WGS) entry which is preliminary data.</text>
</comment>
<name>A0A1C7MW49_9FUNG</name>
<gene>
    <name evidence="1" type="ORF">A0J61_10907</name>
</gene>